<feature type="compositionally biased region" description="Basic and acidic residues" evidence="1">
    <location>
        <begin position="1"/>
        <end position="20"/>
    </location>
</feature>
<evidence type="ECO:0000313" key="4">
    <source>
        <dbReference type="Proteomes" id="UP001148786"/>
    </source>
</evidence>
<keyword evidence="4" id="KW-1185">Reference proteome</keyword>
<organism evidence="3 4">
    <name type="scientific">Agrocybe chaxingu</name>
    <dbReference type="NCBI Taxonomy" id="84603"/>
    <lineage>
        <taxon>Eukaryota</taxon>
        <taxon>Fungi</taxon>
        <taxon>Dikarya</taxon>
        <taxon>Basidiomycota</taxon>
        <taxon>Agaricomycotina</taxon>
        <taxon>Agaricomycetes</taxon>
        <taxon>Agaricomycetidae</taxon>
        <taxon>Agaricales</taxon>
        <taxon>Agaricineae</taxon>
        <taxon>Strophariaceae</taxon>
        <taxon>Agrocybe</taxon>
    </lineage>
</organism>
<feature type="region of interest" description="Disordered" evidence="1">
    <location>
        <begin position="1"/>
        <end position="25"/>
    </location>
</feature>
<accession>A0A9W8JPP3</accession>
<feature type="transmembrane region" description="Helical" evidence="2">
    <location>
        <begin position="48"/>
        <end position="66"/>
    </location>
</feature>
<evidence type="ECO:0000256" key="1">
    <source>
        <dbReference type="SAM" id="MobiDB-lite"/>
    </source>
</evidence>
<evidence type="ECO:0000256" key="2">
    <source>
        <dbReference type="SAM" id="Phobius"/>
    </source>
</evidence>
<gene>
    <name evidence="3" type="ORF">NLJ89_g11616</name>
</gene>
<keyword evidence="2" id="KW-0812">Transmembrane</keyword>
<proteinExistence type="predicted"/>
<protein>
    <submittedName>
        <fullName evidence="3">Uncharacterized protein</fullName>
    </submittedName>
</protein>
<comment type="caution">
    <text evidence="3">The sequence shown here is derived from an EMBL/GenBank/DDBJ whole genome shotgun (WGS) entry which is preliminary data.</text>
</comment>
<reference evidence="3" key="1">
    <citation type="submission" date="2022-07" db="EMBL/GenBank/DDBJ databases">
        <title>Genome Sequence of Agrocybe chaxingu.</title>
        <authorList>
            <person name="Buettner E."/>
        </authorList>
    </citation>
    <scope>NUCLEOTIDE SEQUENCE</scope>
    <source>
        <strain evidence="3">MP-N11</strain>
    </source>
</reference>
<name>A0A9W8JPP3_9AGAR</name>
<evidence type="ECO:0000313" key="3">
    <source>
        <dbReference type="EMBL" id="KAJ3488449.1"/>
    </source>
</evidence>
<keyword evidence="2" id="KW-0472">Membrane</keyword>
<dbReference type="EMBL" id="JANKHO010002823">
    <property type="protein sequence ID" value="KAJ3488449.1"/>
    <property type="molecule type" value="Genomic_DNA"/>
</dbReference>
<dbReference type="AlphaFoldDB" id="A0A9W8JPP3"/>
<feature type="region of interest" description="Disordered" evidence="1">
    <location>
        <begin position="104"/>
        <end position="126"/>
    </location>
</feature>
<sequence length="148" mass="16361">MRNELKMDMEHTRDEHRQEDLEQEEDGRVRVAAVRAWARRVRAQIRKVCVCALFLIMATHSLSVTYPRMIGVICATSDDADTSFPQDLIAIGAITVVSPPTITERSHTTACRPRSHNTPLASPSPAPCPPPVHLLSPSCIIHGDTVSK</sequence>
<keyword evidence="2" id="KW-1133">Transmembrane helix</keyword>
<dbReference type="Proteomes" id="UP001148786">
    <property type="component" value="Unassembled WGS sequence"/>
</dbReference>